<proteinExistence type="predicted"/>
<reference evidence="1 2" key="1">
    <citation type="submission" date="2011-04" db="EMBL/GenBank/DDBJ databases">
        <title>The complete genome of Selenomonas sputigena DSM 20758.</title>
        <authorList>
            <consortium name="US DOE Joint Genome Institute (JGI-PGF)"/>
            <person name="Lucas S."/>
            <person name="Copeland A."/>
            <person name="Lapidus A."/>
            <person name="Bruce D."/>
            <person name="Goodwin L."/>
            <person name="Pitluck S."/>
            <person name="Peters L."/>
            <person name="Kyrpides N."/>
            <person name="Mavromatis K."/>
            <person name="Ivanova N."/>
            <person name="Ovchinnikova G."/>
            <person name="Teshima H."/>
            <person name="Detter J.C."/>
            <person name="Tapia R."/>
            <person name="Han C."/>
            <person name="Land M."/>
            <person name="Hauser L."/>
            <person name="Markowitz V."/>
            <person name="Cheng J.-F."/>
            <person name="Hugenholtz P."/>
            <person name="Woyke T."/>
            <person name="Wu D."/>
            <person name="Gronow S."/>
            <person name="Wellnitz S."/>
            <person name="Schneider S."/>
            <person name="Klenk H.-P."/>
            <person name="Eisen J.A."/>
        </authorList>
    </citation>
    <scope>NUCLEOTIDE SEQUENCE [LARGE SCALE GENOMIC DNA]</scope>
    <source>
        <strain evidence="2">ATCC 35185 / DSM 20758 / VPI D19B-28</strain>
    </source>
</reference>
<dbReference type="EMBL" id="CP002637">
    <property type="protein sequence ID" value="AEC00701.1"/>
    <property type="molecule type" value="Genomic_DNA"/>
</dbReference>
<dbReference type="HOGENOM" id="CLU_157092_0_0_9"/>
<accession>F4EWU7</accession>
<name>F4EWU7_SELS3</name>
<evidence type="ECO:0000313" key="1">
    <source>
        <dbReference type="EMBL" id="AEC00701.1"/>
    </source>
</evidence>
<dbReference type="RefSeq" id="WP_013740950.1">
    <property type="nucleotide sequence ID" value="NC_015437.1"/>
</dbReference>
<dbReference type="AlphaFoldDB" id="F4EWU7"/>
<sequence length="121" mass="13297">MERKGFALERMEPWGRETAAAAMREIGCTEAGVAIMRDKAVFCVIRVHDLPTKAANVVKQTFLSKGADAAVSRHAVDLSEERTDVLLFATLAQYRAAAAVLLRQPWGLDVLARDILALLEM</sequence>
<organism evidence="1 2">
    <name type="scientific">Selenomonas sputigena (strain ATCC 35185 / DSM 20758 / CCUG 44933 / VPI D19B-28)</name>
    <dbReference type="NCBI Taxonomy" id="546271"/>
    <lineage>
        <taxon>Bacteria</taxon>
        <taxon>Bacillati</taxon>
        <taxon>Bacillota</taxon>
        <taxon>Negativicutes</taxon>
        <taxon>Selenomonadales</taxon>
        <taxon>Selenomonadaceae</taxon>
        <taxon>Selenomonas</taxon>
    </lineage>
</organism>
<keyword evidence="2" id="KW-1185">Reference proteome</keyword>
<dbReference type="Proteomes" id="UP000011124">
    <property type="component" value="Chromosome"/>
</dbReference>
<evidence type="ECO:0000313" key="2">
    <source>
        <dbReference type="Proteomes" id="UP000011124"/>
    </source>
</evidence>
<dbReference type="OrthoDB" id="1716245at2"/>
<gene>
    <name evidence="1" type="ordered locus">Selsp_1745</name>
</gene>
<protein>
    <submittedName>
        <fullName evidence="1">Dihydropteroate synthase</fullName>
    </submittedName>
</protein>
<dbReference type="KEGG" id="ssg:Selsp_1745"/>